<organism evidence="3 4">
    <name type="scientific">Bugula neritina</name>
    <name type="common">Brown bryozoan</name>
    <name type="synonym">Sertularia neritina</name>
    <dbReference type="NCBI Taxonomy" id="10212"/>
    <lineage>
        <taxon>Eukaryota</taxon>
        <taxon>Metazoa</taxon>
        <taxon>Spiralia</taxon>
        <taxon>Lophotrochozoa</taxon>
        <taxon>Bryozoa</taxon>
        <taxon>Gymnolaemata</taxon>
        <taxon>Cheilostomatida</taxon>
        <taxon>Flustrina</taxon>
        <taxon>Buguloidea</taxon>
        <taxon>Bugulidae</taxon>
        <taxon>Bugula</taxon>
    </lineage>
</organism>
<keyword evidence="4" id="KW-1185">Reference proteome</keyword>
<protein>
    <submittedName>
        <fullName evidence="3">VWA3A</fullName>
    </submittedName>
</protein>
<evidence type="ECO:0000256" key="1">
    <source>
        <dbReference type="SAM" id="MobiDB-lite"/>
    </source>
</evidence>
<reference evidence="3" key="1">
    <citation type="submission" date="2020-06" db="EMBL/GenBank/DDBJ databases">
        <title>Draft genome of Bugula neritina, a colonial animal packing powerful symbionts and potential medicines.</title>
        <authorList>
            <person name="Rayko M."/>
        </authorList>
    </citation>
    <scope>NUCLEOTIDE SEQUENCE [LARGE SCALE GENOMIC DNA]</scope>
    <source>
        <strain evidence="3">Kwan_BN1</strain>
    </source>
</reference>
<proteinExistence type="predicted"/>
<dbReference type="SUPFAM" id="SSF53300">
    <property type="entry name" value="vWA-like"/>
    <property type="match status" value="3"/>
</dbReference>
<gene>
    <name evidence="3" type="ORF">EB796_021737</name>
</gene>
<dbReference type="PROSITE" id="PS50234">
    <property type="entry name" value="VWFA"/>
    <property type="match status" value="1"/>
</dbReference>
<feature type="compositionally biased region" description="Polar residues" evidence="1">
    <location>
        <begin position="758"/>
        <end position="790"/>
    </location>
</feature>
<dbReference type="Proteomes" id="UP000593567">
    <property type="component" value="Unassembled WGS sequence"/>
</dbReference>
<evidence type="ECO:0000313" key="3">
    <source>
        <dbReference type="EMBL" id="KAF6019954.1"/>
    </source>
</evidence>
<evidence type="ECO:0000313" key="4">
    <source>
        <dbReference type="Proteomes" id="UP000593567"/>
    </source>
</evidence>
<dbReference type="PANTHER" id="PTHR46478:SF1">
    <property type="entry name" value="VON WILLEBRAND FACTOR A DOMAIN-CONTAINING PROTEIN 3A"/>
    <property type="match status" value="1"/>
</dbReference>
<dbReference type="InterPro" id="IPR036465">
    <property type="entry name" value="vWFA_dom_sf"/>
</dbReference>
<feature type="region of interest" description="Disordered" evidence="1">
    <location>
        <begin position="749"/>
        <end position="808"/>
    </location>
</feature>
<accession>A0A7J7J2Q1</accession>
<dbReference type="InterPro" id="IPR002035">
    <property type="entry name" value="VWF_A"/>
</dbReference>
<dbReference type="CDD" id="cd00198">
    <property type="entry name" value="vWFA"/>
    <property type="match status" value="1"/>
</dbReference>
<name>A0A7J7J2Q1_BUGNE</name>
<dbReference type="Pfam" id="PF13768">
    <property type="entry name" value="VWA_3"/>
    <property type="match status" value="3"/>
</dbReference>
<dbReference type="EMBL" id="VXIV02003203">
    <property type="protein sequence ID" value="KAF6019954.1"/>
    <property type="molecule type" value="Genomic_DNA"/>
</dbReference>
<comment type="caution">
    <text evidence="3">The sequence shown here is derived from an EMBL/GenBank/DDBJ whole genome shotgun (WGS) entry which is preliminary data.</text>
</comment>
<dbReference type="OrthoDB" id="299997at2759"/>
<sequence>MIASDIEKVANKPNLTNRPEWRIARVADAKAPSELTVTHVNQTYDLLKEAERYSATGQAEEQDSEEWLQTHNIHHLRLTLKDLVDKGTIGKPVCDKSTGRVQQHIQFDAATINEFEFKLQKLIRSYTERIKFCLAGSKRTFGLIKGSSVAVIVDTSDVNTGHLIDEQLKKKDKLYFVSFGTNIDPLWQVPRDVNCRIVEEAEQWVRQLQPSGGCNLLKSLKHVLNVKGIDQVIIILGSVPDQKSEVMCDYVYQLLCGREKPIHCIAYDCNNEQANSLMKNLADISGGRFHCYTSTNEEQIYTGDDISRLLDEVKEAQNIINKIKDMRRGLLGSALVSIMDEISNEVAKLPQSRFLPRPPGHDLPLNLDQPTFHPKTSKDWIKSNGLKAKNLEIYQVLAKNSHTFKEDFVPVLKRTVKSQVNNSALTKFTWNDGSIRNVHVDMSEMFEYQKHLGDTVKVFEDRVNWLSQGSKRIFGTVTEKIVVIIVDLSLTNLNYLVHIQHSMRLLLEQQLVNKDYINIITYGMNIKKWKPTLTKVTPQSLQDAWKFCLDMQCEGSRNFLEAFRQACENDDETHHNVNVEGIYLFTSGVPDQHGDVCLSYVEESLKGRGCKLHTVLFNVDDYDSNGAIPGRYSNITVTSDLFRTMAHVTGGRFHWFRETGIIESDDIKEITNEIDRAVTFSNQASSLVETVKSRYKDKSGTSQKHSHGFHKNCIPTKALLWPDWPLAPEAPALNTPPSSNSMALVPVNQRQLADRSQETPNTIRRPQSAKSNTSRSIAGQSTKSRTTSAKESSRINDNPMAKVKNNFKKKQPATQVFYTGDKSQPIGVVFKDYPLNKSVRKDIVPASIPHTEETISTKDWMKKYSINKLRLDLYKLVSGPDCKHVDQSISALGKSVGAKYCNIFPSVNVKGTIKHLQLLPHELERYEVQMDTILKRYIRRLQWLLSGSRRVFGTIVEQKVAILVDISGSMMSHMDELKHELASLIWDQLYPQKVRFNMIGFSKNVSKWMSKIALADEEKCHEAIEWISRLSADGNTCTLQAIQTAFCDLELDAIYLLSDGKPDTSTQHVLKEVARMNEHRQLRIHTMSFHCDDKSANSFLRMLAAETGGRYHRSHGPDFNADLFAHKVLNEGFTDETVSIPEFEGDDLRRLAAEIALARQYLNQAKLFREQYNTKKSGTDDNTVGRIVSSTVKV</sequence>
<evidence type="ECO:0000259" key="2">
    <source>
        <dbReference type="PROSITE" id="PS50234"/>
    </source>
</evidence>
<dbReference type="PANTHER" id="PTHR46478">
    <property type="entry name" value="VON WILLEBRAND FACTOR A DOMAIN-CONTAINING PROTEIN 3A"/>
    <property type="match status" value="1"/>
</dbReference>
<dbReference type="AlphaFoldDB" id="A0A7J7J2Q1"/>
<feature type="domain" description="VWFA" evidence="2">
    <location>
        <begin position="959"/>
        <end position="1137"/>
    </location>
</feature>
<dbReference type="Gene3D" id="3.40.50.410">
    <property type="entry name" value="von Willebrand factor, type A domain"/>
    <property type="match status" value="2"/>
</dbReference>